<dbReference type="InterPro" id="IPR018108">
    <property type="entry name" value="MCP_transmembrane"/>
</dbReference>
<sequence>MLNRTGDAKQELKELIKISLSGSVATVAQVCSFMWMRTIMNHQYYHGGTFKSTFNTLYKEGGVRRLYKGFGVTLLYVPMCRFGDILTNVGTVRYLNSNPETKDLSFSTKTFCGTLLAGVWRVGISPIDAVKNSLQVNGRNATKILRDKIKTHGMRVMYHGSPMTFMTCVTRDYPWFTTYNYLNLYFDTNHKNLTKTQSVVKNAFTGLVASGVTDALTNSLQIVKIIRQTQSDKISYQKIVEHVVQKDGVVGLFIRGLKTRLLTNGIQGMMFSVLWNLMMQQE</sequence>
<comment type="subcellular location">
    <subcellularLocation>
        <location evidence="1">Membrane</location>
        <topology evidence="1">Multi-pass membrane protein</topology>
    </subcellularLocation>
</comment>
<protein>
    <recommendedName>
        <fullName evidence="6">Mitochondrial carrier protein</fullName>
    </recommendedName>
</protein>
<gene>
    <name evidence="4" type="ORF">YASMINEVIRUS_1554</name>
</gene>
<dbReference type="SUPFAM" id="SSF103506">
    <property type="entry name" value="Mitochondrial carrier"/>
    <property type="match status" value="1"/>
</dbReference>
<accession>A0A5K0UBH7</accession>
<comment type="caution">
    <text evidence="4">The sequence shown here is derived from an EMBL/GenBank/DDBJ whole genome shotgun (WGS) entry which is preliminary data.</text>
</comment>
<evidence type="ECO:0000256" key="3">
    <source>
        <dbReference type="ARBA" id="ARBA00023136"/>
    </source>
</evidence>
<dbReference type="PROSITE" id="PS50920">
    <property type="entry name" value="SOLCAR"/>
    <property type="match status" value="1"/>
</dbReference>
<name>A0A5K0UBH7_9VIRU</name>
<reference evidence="4 5" key="1">
    <citation type="submission" date="2018-10" db="EMBL/GenBank/DDBJ databases">
        <authorList>
            <consortium name="IHU Genomes"/>
        </authorList>
    </citation>
    <scope>NUCLEOTIDE SEQUENCE [LARGE SCALE GENOMIC DNA]</scope>
    <source>
        <strain evidence="4 5">A1</strain>
    </source>
</reference>
<dbReference type="PANTHER" id="PTHR47567">
    <property type="entry name" value="MITOCHONDRIAL SUBSTRATE/SOLUTE CARRIER"/>
    <property type="match status" value="1"/>
</dbReference>
<keyword evidence="3" id="KW-0472">Membrane</keyword>
<dbReference type="Gene3D" id="1.50.40.10">
    <property type="entry name" value="Mitochondrial carrier domain"/>
    <property type="match status" value="1"/>
</dbReference>
<evidence type="ECO:0000313" key="5">
    <source>
        <dbReference type="Proteomes" id="UP000594342"/>
    </source>
</evidence>
<evidence type="ECO:0000313" key="4">
    <source>
        <dbReference type="EMBL" id="VBB19022.1"/>
    </source>
</evidence>
<dbReference type="GO" id="GO:0016020">
    <property type="term" value="C:membrane"/>
    <property type="evidence" value="ECO:0007669"/>
    <property type="project" value="UniProtKB-SubCell"/>
</dbReference>
<evidence type="ECO:0008006" key="6">
    <source>
        <dbReference type="Google" id="ProtNLM"/>
    </source>
</evidence>
<evidence type="ECO:0000256" key="2">
    <source>
        <dbReference type="ARBA" id="ARBA00022692"/>
    </source>
</evidence>
<dbReference type="PANTHER" id="PTHR47567:SF1">
    <property type="entry name" value="NAD-DEPENDENT EPIMERASE_DEHYDRATASE DOMAIN-CONTAINING PROTEIN"/>
    <property type="match status" value="1"/>
</dbReference>
<keyword evidence="5" id="KW-1185">Reference proteome</keyword>
<dbReference type="Proteomes" id="UP000594342">
    <property type="component" value="Unassembled WGS sequence"/>
</dbReference>
<organism evidence="4 5">
    <name type="scientific">Yasminevirus sp. GU-2018</name>
    <dbReference type="NCBI Taxonomy" id="2420051"/>
    <lineage>
        <taxon>Viruses</taxon>
        <taxon>Varidnaviria</taxon>
        <taxon>Bamfordvirae</taxon>
        <taxon>Nucleocytoviricota</taxon>
        <taxon>Megaviricetes</taxon>
        <taxon>Imitervirales</taxon>
        <taxon>Mimiviridae</taxon>
        <taxon>Klosneuvirinae</taxon>
        <taxon>Yasminevirus</taxon>
        <taxon>Yasminevirus saudimassiliense</taxon>
    </lineage>
</organism>
<dbReference type="EMBL" id="UPSH01000002">
    <property type="protein sequence ID" value="VBB19022.1"/>
    <property type="molecule type" value="Genomic_DNA"/>
</dbReference>
<keyword evidence="2" id="KW-0812">Transmembrane</keyword>
<dbReference type="InterPro" id="IPR023395">
    <property type="entry name" value="MCP_dom_sf"/>
</dbReference>
<proteinExistence type="predicted"/>
<evidence type="ECO:0000256" key="1">
    <source>
        <dbReference type="ARBA" id="ARBA00004141"/>
    </source>
</evidence>
<dbReference type="Pfam" id="PF00153">
    <property type="entry name" value="Mito_carr"/>
    <property type="match status" value="2"/>
</dbReference>